<dbReference type="EMBL" id="PTJA01000009">
    <property type="protein sequence ID" value="PPK79646.1"/>
    <property type="molecule type" value="Genomic_DNA"/>
</dbReference>
<comment type="caution">
    <text evidence="5">The sequence shown here is derived from an EMBL/GenBank/DDBJ whole genome shotgun (WGS) entry which is preliminary data.</text>
</comment>
<organism evidence="5 6">
    <name type="scientific">Lacrimispora xylanisolvens</name>
    <dbReference type="NCBI Taxonomy" id="384636"/>
    <lineage>
        <taxon>Bacteria</taxon>
        <taxon>Bacillati</taxon>
        <taxon>Bacillota</taxon>
        <taxon>Clostridia</taxon>
        <taxon>Lachnospirales</taxon>
        <taxon>Lachnospiraceae</taxon>
        <taxon>Lacrimispora</taxon>
    </lineage>
</organism>
<dbReference type="Gene3D" id="3.20.80.10">
    <property type="entry name" value="Regulatory factor, effector binding domain"/>
    <property type="match status" value="1"/>
</dbReference>
<gene>
    <name evidence="5" type="ORF">BXY41_109124</name>
</gene>
<keyword evidence="3" id="KW-0804">Transcription</keyword>
<name>A0A2S6HQ82_9FIRM</name>
<evidence type="ECO:0000259" key="4">
    <source>
        <dbReference type="PROSITE" id="PS01124"/>
    </source>
</evidence>
<dbReference type="InterPro" id="IPR050959">
    <property type="entry name" value="MarA-like"/>
</dbReference>
<dbReference type="PROSITE" id="PS01124">
    <property type="entry name" value="HTH_ARAC_FAMILY_2"/>
    <property type="match status" value="1"/>
</dbReference>
<dbReference type="InterPro" id="IPR018060">
    <property type="entry name" value="HTH_AraC"/>
</dbReference>
<feature type="domain" description="HTH araC/xylS-type" evidence="4">
    <location>
        <begin position="8"/>
        <end position="106"/>
    </location>
</feature>
<dbReference type="InterPro" id="IPR029441">
    <property type="entry name" value="Cass2"/>
</dbReference>
<dbReference type="PANTHER" id="PTHR47504">
    <property type="entry name" value="RIGHT ORIGIN-BINDING PROTEIN"/>
    <property type="match status" value="1"/>
</dbReference>
<dbReference type="SUPFAM" id="SSF46689">
    <property type="entry name" value="Homeodomain-like"/>
    <property type="match status" value="2"/>
</dbReference>
<dbReference type="Pfam" id="PF14526">
    <property type="entry name" value="Cass2"/>
    <property type="match status" value="1"/>
</dbReference>
<dbReference type="SUPFAM" id="SSF55136">
    <property type="entry name" value="Probable bacterial effector-binding domain"/>
    <property type="match status" value="1"/>
</dbReference>
<keyword evidence="2" id="KW-0238">DNA-binding</keyword>
<dbReference type="PROSITE" id="PS00041">
    <property type="entry name" value="HTH_ARAC_FAMILY_1"/>
    <property type="match status" value="1"/>
</dbReference>
<dbReference type="InterPro" id="IPR011256">
    <property type="entry name" value="Reg_factor_effector_dom_sf"/>
</dbReference>
<dbReference type="GO" id="GO:0003700">
    <property type="term" value="F:DNA-binding transcription factor activity"/>
    <property type="evidence" value="ECO:0007669"/>
    <property type="project" value="InterPro"/>
</dbReference>
<keyword evidence="1" id="KW-0805">Transcription regulation</keyword>
<proteinExistence type="predicted"/>
<dbReference type="GO" id="GO:0043565">
    <property type="term" value="F:sequence-specific DNA binding"/>
    <property type="evidence" value="ECO:0007669"/>
    <property type="project" value="InterPro"/>
</dbReference>
<evidence type="ECO:0000256" key="3">
    <source>
        <dbReference type="ARBA" id="ARBA00023163"/>
    </source>
</evidence>
<dbReference type="RefSeq" id="WP_104438063.1">
    <property type="nucleotide sequence ID" value="NZ_PTJA01000009.1"/>
</dbReference>
<evidence type="ECO:0000256" key="1">
    <source>
        <dbReference type="ARBA" id="ARBA00023015"/>
    </source>
</evidence>
<dbReference type="SMART" id="SM00342">
    <property type="entry name" value="HTH_ARAC"/>
    <property type="match status" value="1"/>
</dbReference>
<protein>
    <submittedName>
        <fullName evidence="5">AraC family transcriptional regulator</fullName>
    </submittedName>
</protein>
<keyword evidence="6" id="KW-1185">Reference proteome</keyword>
<dbReference type="InterPro" id="IPR010499">
    <property type="entry name" value="AraC_E-bd"/>
</dbReference>
<dbReference type="InterPro" id="IPR018062">
    <property type="entry name" value="HTH_AraC-typ_CS"/>
</dbReference>
<accession>A0A2S6HQ82</accession>
<dbReference type="InterPro" id="IPR020449">
    <property type="entry name" value="Tscrpt_reg_AraC-type_HTH"/>
</dbReference>
<reference evidence="5 6" key="1">
    <citation type="submission" date="2018-02" db="EMBL/GenBank/DDBJ databases">
        <title>Genomic Encyclopedia of Archaeal and Bacterial Type Strains, Phase II (KMG-II): from individual species to whole genera.</title>
        <authorList>
            <person name="Goeker M."/>
        </authorList>
    </citation>
    <scope>NUCLEOTIDE SEQUENCE [LARGE SCALE GENOMIC DNA]</scope>
    <source>
        <strain evidence="5 6">DSM 3808</strain>
    </source>
</reference>
<dbReference type="PRINTS" id="PR00032">
    <property type="entry name" value="HTHARAC"/>
</dbReference>
<dbReference type="AlphaFoldDB" id="A0A2S6HQ82"/>
<dbReference type="InterPro" id="IPR009057">
    <property type="entry name" value="Homeodomain-like_sf"/>
</dbReference>
<dbReference type="OrthoDB" id="9816011at2"/>
<dbReference type="Proteomes" id="UP000237749">
    <property type="component" value="Unassembled WGS sequence"/>
</dbReference>
<evidence type="ECO:0000313" key="5">
    <source>
        <dbReference type="EMBL" id="PPK79646.1"/>
    </source>
</evidence>
<dbReference type="SMART" id="SM00871">
    <property type="entry name" value="AraC_E_bind"/>
    <property type="match status" value="1"/>
</dbReference>
<evidence type="ECO:0000256" key="2">
    <source>
        <dbReference type="ARBA" id="ARBA00023125"/>
    </source>
</evidence>
<sequence>MPKEQSLQKAMDYIEKNLTGDISYYDIAREAGISVPHFYRLFKRLTGDTVGAYILRRRISLAANDLADSNKSIVSIALEYGFESHDVFTRAFKRVYGMSPSKYRKSSTLVPLKRLTAISDQSVEDENQMKFSLLHTEGFVVAGLECRAVQWDSDGAIGKLWSEFLACLEKIQLIQDKVTMYGICEHETCRNGGFTYMAAIGIDSGTEIPPGMTKKYISPQKFFQASVPDRISTPDAYAGAIGYARSLGYTLEDNDMIEVYDGIFQDPDVNRFRLLIPIM</sequence>
<dbReference type="PANTHER" id="PTHR47504:SF5">
    <property type="entry name" value="RIGHT ORIGIN-BINDING PROTEIN"/>
    <property type="match status" value="1"/>
</dbReference>
<evidence type="ECO:0000313" key="6">
    <source>
        <dbReference type="Proteomes" id="UP000237749"/>
    </source>
</evidence>
<dbReference type="Pfam" id="PF12833">
    <property type="entry name" value="HTH_18"/>
    <property type="match status" value="1"/>
</dbReference>
<dbReference type="Gene3D" id="1.10.10.60">
    <property type="entry name" value="Homeodomain-like"/>
    <property type="match status" value="2"/>
</dbReference>